<protein>
    <recommendedName>
        <fullName evidence="4">Biotinidase</fullName>
        <ecNumber evidence="3">3.5.1.12</ecNumber>
    </recommendedName>
</protein>
<evidence type="ECO:0000256" key="5">
    <source>
        <dbReference type="ARBA" id="ARBA00043697"/>
    </source>
</evidence>
<dbReference type="PROSITE" id="PS50263">
    <property type="entry name" value="CN_HYDROLASE"/>
    <property type="match status" value="1"/>
</dbReference>
<name>A0A9D3M5Z5_ANGAN</name>
<proteinExistence type="inferred from homology"/>
<dbReference type="PANTHER" id="PTHR10609:SF14">
    <property type="entry name" value="BIOTINIDASE"/>
    <property type="match status" value="1"/>
</dbReference>
<evidence type="ECO:0000256" key="7">
    <source>
        <dbReference type="SAM" id="SignalP"/>
    </source>
</evidence>
<evidence type="ECO:0000256" key="3">
    <source>
        <dbReference type="ARBA" id="ARBA00039012"/>
    </source>
</evidence>
<evidence type="ECO:0000256" key="4">
    <source>
        <dbReference type="ARBA" id="ARBA00039680"/>
    </source>
</evidence>
<keyword evidence="7" id="KW-0732">Signal</keyword>
<feature type="domain" description="CN hydrolase" evidence="8">
    <location>
        <begin position="46"/>
        <end position="284"/>
    </location>
</feature>
<sequence>MAWCILGAAVLMLSLGVDGAGGGEGGGAGGGSYVAAVYEHHLIRNLQPKVPLSRQEALEHMNKNLDVYEEQAAAAAKQGAHIIVFPEDGIHGFNFSRESIVGYLETVPDPTAVSWNPCSDPTRFPNTEVQHRLSCMAKNNSLYLVANMPGPRYRKRNLYFEFEFDTPADPQLITFDTPFAGRFGLFTCFDILFYNPAMELVEKLGVRQLVFPTAWINTLPLMDSVQFHRSFSYATNTTLLSANLRVGGVRMTGSGIFSPRETLHHHARAGEPEAGRLLVKTLPVLDSIRPDLDPTAPPPTTHLRRPGAPVLSAGGRGVPADCP</sequence>
<evidence type="ECO:0000256" key="6">
    <source>
        <dbReference type="SAM" id="MobiDB-lite"/>
    </source>
</evidence>
<dbReference type="EC" id="3.5.1.12" evidence="3"/>
<comment type="catalytic activity">
    <reaction evidence="5">
        <text>biocytin + H2O = biotin + L-lysine</text>
        <dbReference type="Rhea" id="RHEA:77171"/>
        <dbReference type="ChEBI" id="CHEBI:15377"/>
        <dbReference type="ChEBI" id="CHEBI:32551"/>
        <dbReference type="ChEBI" id="CHEBI:57586"/>
        <dbReference type="ChEBI" id="CHEBI:195545"/>
        <dbReference type="EC" id="3.5.1.12"/>
    </reaction>
</comment>
<dbReference type="Proteomes" id="UP001044222">
    <property type="component" value="Chromosome 9"/>
</dbReference>
<dbReference type="AlphaFoldDB" id="A0A9D3M5Z5"/>
<keyword evidence="10" id="KW-1185">Reference proteome</keyword>
<dbReference type="SUPFAM" id="SSF56317">
    <property type="entry name" value="Carbon-nitrogen hydrolase"/>
    <property type="match status" value="1"/>
</dbReference>
<evidence type="ECO:0000256" key="1">
    <source>
        <dbReference type="ARBA" id="ARBA00008225"/>
    </source>
</evidence>
<dbReference type="InterPro" id="IPR040154">
    <property type="entry name" value="Biotinidase/VNN"/>
</dbReference>
<dbReference type="InterPro" id="IPR003010">
    <property type="entry name" value="C-N_Hydrolase"/>
</dbReference>
<evidence type="ECO:0000313" key="10">
    <source>
        <dbReference type="Proteomes" id="UP001044222"/>
    </source>
</evidence>
<feature type="signal peptide" evidence="7">
    <location>
        <begin position="1"/>
        <end position="19"/>
    </location>
</feature>
<dbReference type="InterPro" id="IPR036526">
    <property type="entry name" value="C-N_Hydrolase_sf"/>
</dbReference>
<gene>
    <name evidence="9" type="ORF">ANANG_G00185000</name>
</gene>
<dbReference type="PANTHER" id="PTHR10609">
    <property type="entry name" value="BIOTINIDASE-RELATED"/>
    <property type="match status" value="1"/>
</dbReference>
<organism evidence="9 10">
    <name type="scientific">Anguilla anguilla</name>
    <name type="common">European freshwater eel</name>
    <name type="synonym">Muraena anguilla</name>
    <dbReference type="NCBI Taxonomy" id="7936"/>
    <lineage>
        <taxon>Eukaryota</taxon>
        <taxon>Metazoa</taxon>
        <taxon>Chordata</taxon>
        <taxon>Craniata</taxon>
        <taxon>Vertebrata</taxon>
        <taxon>Euteleostomi</taxon>
        <taxon>Actinopterygii</taxon>
        <taxon>Neopterygii</taxon>
        <taxon>Teleostei</taxon>
        <taxon>Anguilliformes</taxon>
        <taxon>Anguillidae</taxon>
        <taxon>Anguilla</taxon>
    </lineage>
</organism>
<reference evidence="9" key="1">
    <citation type="submission" date="2021-01" db="EMBL/GenBank/DDBJ databases">
        <title>A chromosome-scale assembly of European eel, Anguilla anguilla.</title>
        <authorList>
            <person name="Henkel C."/>
            <person name="Jong-Raadsen S.A."/>
            <person name="Dufour S."/>
            <person name="Weltzien F.-A."/>
            <person name="Palstra A.P."/>
            <person name="Pelster B."/>
            <person name="Spaink H.P."/>
            <person name="Van Den Thillart G.E."/>
            <person name="Jansen H."/>
            <person name="Zahm M."/>
            <person name="Klopp C."/>
            <person name="Cedric C."/>
            <person name="Louis A."/>
            <person name="Berthelot C."/>
            <person name="Parey E."/>
            <person name="Roest Crollius H."/>
            <person name="Montfort J."/>
            <person name="Robinson-Rechavi M."/>
            <person name="Bucao C."/>
            <person name="Bouchez O."/>
            <person name="Gislard M."/>
            <person name="Lluch J."/>
            <person name="Milhes M."/>
            <person name="Lampietro C."/>
            <person name="Lopez Roques C."/>
            <person name="Donnadieu C."/>
            <person name="Braasch I."/>
            <person name="Desvignes T."/>
            <person name="Postlethwait J."/>
            <person name="Bobe J."/>
            <person name="Guiguen Y."/>
            <person name="Dirks R."/>
        </authorList>
    </citation>
    <scope>NUCLEOTIDE SEQUENCE</scope>
    <source>
        <strain evidence="9">Tag_6206</strain>
        <tissue evidence="9">Liver</tissue>
    </source>
</reference>
<feature type="chain" id="PRO_5038910976" description="Biotinidase" evidence="7">
    <location>
        <begin position="20"/>
        <end position="323"/>
    </location>
</feature>
<evidence type="ECO:0000256" key="2">
    <source>
        <dbReference type="ARBA" id="ARBA00037073"/>
    </source>
</evidence>
<dbReference type="EMBL" id="JAFIRN010000009">
    <property type="protein sequence ID" value="KAG5843109.1"/>
    <property type="molecule type" value="Genomic_DNA"/>
</dbReference>
<dbReference type="GO" id="GO:0047708">
    <property type="term" value="F:biotinidase activity"/>
    <property type="evidence" value="ECO:0007669"/>
    <property type="project" value="UniProtKB-EC"/>
</dbReference>
<feature type="region of interest" description="Disordered" evidence="6">
    <location>
        <begin position="289"/>
        <end position="323"/>
    </location>
</feature>
<comment type="similarity">
    <text evidence="1">Belongs to the carbon-nitrogen hydrolase superfamily. BTD/VNN family.</text>
</comment>
<comment type="caution">
    <text evidence="9">The sequence shown here is derived from an EMBL/GenBank/DDBJ whole genome shotgun (WGS) entry which is preliminary data.</text>
</comment>
<dbReference type="Gene3D" id="3.60.110.10">
    <property type="entry name" value="Carbon-nitrogen hydrolase"/>
    <property type="match status" value="2"/>
</dbReference>
<accession>A0A9D3M5Z5</accession>
<comment type="function">
    <text evidence="2">Catalytic release of biotin from biocytin, the product of biotin-dependent carboxylases degradation.</text>
</comment>
<evidence type="ECO:0000313" key="9">
    <source>
        <dbReference type="EMBL" id="KAG5843109.1"/>
    </source>
</evidence>
<evidence type="ECO:0000259" key="8">
    <source>
        <dbReference type="PROSITE" id="PS50263"/>
    </source>
</evidence>